<dbReference type="PRINTS" id="PR00038">
    <property type="entry name" value="HTHLUXR"/>
</dbReference>
<name>A0A9Q3S2V2_9SPHN</name>
<keyword evidence="3" id="KW-0804">Transcription</keyword>
<feature type="transmembrane region" description="Helical" evidence="4">
    <location>
        <begin position="100"/>
        <end position="120"/>
    </location>
</feature>
<dbReference type="Proteomes" id="UP000824927">
    <property type="component" value="Unassembled WGS sequence"/>
</dbReference>
<dbReference type="InterPro" id="IPR016032">
    <property type="entry name" value="Sig_transdc_resp-reg_C-effctor"/>
</dbReference>
<evidence type="ECO:0000313" key="6">
    <source>
        <dbReference type="EMBL" id="MBY6218972.1"/>
    </source>
</evidence>
<dbReference type="SMART" id="SM00421">
    <property type="entry name" value="HTH_LUXR"/>
    <property type="match status" value="1"/>
</dbReference>
<keyword evidence="4" id="KW-0472">Membrane</keyword>
<feature type="domain" description="HTH luxR-type" evidence="5">
    <location>
        <begin position="1"/>
        <end position="66"/>
    </location>
</feature>
<dbReference type="PANTHER" id="PTHR44688:SF16">
    <property type="entry name" value="DNA-BINDING TRANSCRIPTIONAL ACTIVATOR DEVR_DOSR"/>
    <property type="match status" value="1"/>
</dbReference>
<evidence type="ECO:0000259" key="5">
    <source>
        <dbReference type="PROSITE" id="PS50043"/>
    </source>
</evidence>
<keyword evidence="2" id="KW-0238">DNA-binding</keyword>
<keyword evidence="4" id="KW-0812">Transmembrane</keyword>
<reference evidence="6" key="1">
    <citation type="submission" date="2021-06" db="EMBL/GenBank/DDBJ databases">
        <title>50 bacteria genomes isolated from Dapeng, Shenzhen, China.</title>
        <authorList>
            <person name="Zheng W."/>
            <person name="Yu S."/>
            <person name="Huang Y."/>
        </authorList>
    </citation>
    <scope>NUCLEOTIDE SEQUENCE</scope>
    <source>
        <strain evidence="6">DP4N28-2</strain>
    </source>
</reference>
<dbReference type="PANTHER" id="PTHR44688">
    <property type="entry name" value="DNA-BINDING TRANSCRIPTIONAL ACTIVATOR DEVR_DOSR"/>
    <property type="match status" value="1"/>
</dbReference>
<evidence type="ECO:0000256" key="1">
    <source>
        <dbReference type="ARBA" id="ARBA00023015"/>
    </source>
</evidence>
<dbReference type="RefSeq" id="WP_222405626.1">
    <property type="nucleotide sequence ID" value="NZ_JAHVKP010000001.1"/>
</dbReference>
<dbReference type="PROSITE" id="PS50043">
    <property type="entry name" value="HTH_LUXR_2"/>
    <property type="match status" value="1"/>
</dbReference>
<accession>A0A9Q3S2V2</accession>
<gene>
    <name evidence="6" type="ORF">KUV31_11540</name>
</gene>
<dbReference type="InterPro" id="IPR025091">
    <property type="entry name" value="DUF4019"/>
</dbReference>
<evidence type="ECO:0000313" key="7">
    <source>
        <dbReference type="Proteomes" id="UP000824927"/>
    </source>
</evidence>
<dbReference type="Gene3D" id="1.10.10.10">
    <property type="entry name" value="Winged helix-like DNA-binding domain superfamily/Winged helix DNA-binding domain"/>
    <property type="match status" value="1"/>
</dbReference>
<evidence type="ECO:0000256" key="4">
    <source>
        <dbReference type="SAM" id="Phobius"/>
    </source>
</evidence>
<dbReference type="Pfam" id="PF13211">
    <property type="entry name" value="DUF4019"/>
    <property type="match status" value="1"/>
</dbReference>
<keyword evidence="1" id="KW-0805">Transcription regulation</keyword>
<evidence type="ECO:0000256" key="2">
    <source>
        <dbReference type="ARBA" id="ARBA00023125"/>
    </source>
</evidence>
<dbReference type="CDD" id="cd06170">
    <property type="entry name" value="LuxR_C_like"/>
    <property type="match status" value="1"/>
</dbReference>
<comment type="caution">
    <text evidence="6">The sequence shown here is derived from an EMBL/GenBank/DDBJ whole genome shotgun (WGS) entry which is preliminary data.</text>
</comment>
<keyword evidence="4" id="KW-1133">Transmembrane helix</keyword>
<dbReference type="AlphaFoldDB" id="A0A9Q3S2V2"/>
<dbReference type="Pfam" id="PF00196">
    <property type="entry name" value="GerE"/>
    <property type="match status" value="1"/>
</dbReference>
<dbReference type="InterPro" id="IPR000792">
    <property type="entry name" value="Tscrpt_reg_LuxR_C"/>
</dbReference>
<dbReference type="SUPFAM" id="SSF46894">
    <property type="entry name" value="C-terminal effector domain of the bipartite response regulators"/>
    <property type="match status" value="1"/>
</dbReference>
<dbReference type="GO" id="GO:0003677">
    <property type="term" value="F:DNA binding"/>
    <property type="evidence" value="ECO:0007669"/>
    <property type="project" value="UniProtKB-KW"/>
</dbReference>
<evidence type="ECO:0000256" key="3">
    <source>
        <dbReference type="ARBA" id="ARBA00023163"/>
    </source>
</evidence>
<protein>
    <submittedName>
        <fullName evidence="6">DUF4019 domain-containing protein</fullName>
    </submittedName>
</protein>
<dbReference type="EMBL" id="JAHVKP010000001">
    <property type="protein sequence ID" value="MBY6218972.1"/>
    <property type="molecule type" value="Genomic_DNA"/>
</dbReference>
<dbReference type="InterPro" id="IPR036388">
    <property type="entry name" value="WH-like_DNA-bd_sf"/>
</dbReference>
<dbReference type="GO" id="GO:0006355">
    <property type="term" value="P:regulation of DNA-templated transcription"/>
    <property type="evidence" value="ECO:0007669"/>
    <property type="project" value="InterPro"/>
</dbReference>
<organism evidence="6 7">
    <name type="scientific">Qipengyuania aquimaris</name>
    <dbReference type="NCBI Taxonomy" id="255984"/>
    <lineage>
        <taxon>Bacteria</taxon>
        <taxon>Pseudomonadati</taxon>
        <taxon>Pseudomonadota</taxon>
        <taxon>Alphaproteobacteria</taxon>
        <taxon>Sphingomonadales</taxon>
        <taxon>Erythrobacteraceae</taxon>
        <taxon>Qipengyuania</taxon>
    </lineage>
</organism>
<sequence length="254" mass="28030">MDEGYDTLSDKEKETLRLMVRGHDAKSMARELSLSVHTINDRLRAARRKLGVTSSREAARLVFEHEGETPENLADKELGSAQVAATHDPSIHSKTAPRRAIWIGGILVMLTIAIAAALALGGHPATERPEGDPATAVETVLVERFEAEALEWLALVDAGDWDASFAEAGRTFRDPNTATTWREASEMARVPLGEVKERTTLTVGLVQTDADGRENLEQAIVRFATRFENREEAIETVTLEEENGKWRVVGYLID</sequence>
<proteinExistence type="predicted"/>